<reference evidence="3 4" key="1">
    <citation type="submission" date="2024-06" db="EMBL/GenBank/DDBJ databases">
        <title>Complete genome of Phlyctema vagabunda strain 19-DSS-EL-015.</title>
        <authorList>
            <person name="Fiorenzani C."/>
        </authorList>
    </citation>
    <scope>NUCLEOTIDE SEQUENCE [LARGE SCALE GENOMIC DNA]</scope>
    <source>
        <strain evidence="3 4">19-DSS-EL-015</strain>
    </source>
</reference>
<feature type="compositionally biased region" description="Basic and acidic residues" evidence="1">
    <location>
        <begin position="578"/>
        <end position="591"/>
    </location>
</feature>
<feature type="region of interest" description="Disordered" evidence="1">
    <location>
        <begin position="540"/>
        <end position="641"/>
    </location>
</feature>
<gene>
    <name evidence="3" type="ORF">PVAG01_01924</name>
</gene>
<feature type="transmembrane region" description="Helical" evidence="2">
    <location>
        <begin position="32"/>
        <end position="49"/>
    </location>
</feature>
<keyword evidence="2" id="KW-0812">Transmembrane</keyword>
<dbReference type="EMBL" id="JBFCZG010000001">
    <property type="protein sequence ID" value="KAL3428415.1"/>
    <property type="molecule type" value="Genomic_DNA"/>
</dbReference>
<keyword evidence="2" id="KW-0472">Membrane</keyword>
<comment type="caution">
    <text evidence="3">The sequence shown here is derived from an EMBL/GenBank/DDBJ whole genome shotgun (WGS) entry which is preliminary data.</text>
</comment>
<keyword evidence="2" id="KW-1133">Transmembrane helix</keyword>
<proteinExistence type="predicted"/>
<organism evidence="3 4">
    <name type="scientific">Phlyctema vagabunda</name>
    <dbReference type="NCBI Taxonomy" id="108571"/>
    <lineage>
        <taxon>Eukaryota</taxon>
        <taxon>Fungi</taxon>
        <taxon>Dikarya</taxon>
        <taxon>Ascomycota</taxon>
        <taxon>Pezizomycotina</taxon>
        <taxon>Leotiomycetes</taxon>
        <taxon>Helotiales</taxon>
        <taxon>Dermateaceae</taxon>
        <taxon>Phlyctema</taxon>
    </lineage>
</organism>
<evidence type="ECO:0000256" key="2">
    <source>
        <dbReference type="SAM" id="Phobius"/>
    </source>
</evidence>
<feature type="compositionally biased region" description="Polar residues" evidence="1">
    <location>
        <begin position="625"/>
        <end position="641"/>
    </location>
</feature>
<accession>A0ABR4PYH4</accession>
<name>A0ABR4PYH4_9HELO</name>
<evidence type="ECO:0000313" key="4">
    <source>
        <dbReference type="Proteomes" id="UP001629113"/>
    </source>
</evidence>
<keyword evidence="4" id="KW-1185">Reference proteome</keyword>
<evidence type="ECO:0000256" key="1">
    <source>
        <dbReference type="SAM" id="MobiDB-lite"/>
    </source>
</evidence>
<feature type="compositionally biased region" description="Basic and acidic residues" evidence="1">
    <location>
        <begin position="540"/>
        <end position="552"/>
    </location>
</feature>
<feature type="compositionally biased region" description="Basic and acidic residues" evidence="1">
    <location>
        <begin position="601"/>
        <end position="614"/>
    </location>
</feature>
<protein>
    <submittedName>
        <fullName evidence="3">Uncharacterized protein</fullName>
    </submittedName>
</protein>
<sequence>MDVKDRHDHVRAGAYLLRPRTRLLRSVMLNRRVHLALLLTGLFLTFLPWSEDSGALRSLFSSSGYGSPERKLHLLIPATSSNPNFCRTTLSAALLDYPSPVLVNWEGKEDSENPYASHLAKIERTLEYLRGLPARNDKDLALIVDGYDVWFQLRPEVLIQRYYAAVEQSAARLAKEFNSGVLAEHDIKQTVFFGADKKCWPQGMEYPACYAAPESSLPGDMFGKQTDAEGEHKLARPRWLNSGTVLGPVSEVRAIFEASSRRVLEHPHGYSDQWYFSELFGDQEYRRNSLSKRPRRLDKAVVNTKQLKRATTPSKASRIMPEIKAYQQTEFHMGLDYDASLFHTNAFADDDTEWMLFNSTKTTTHFLKSNYAKYHSSKGASPRIPSDILNSRPPISKSVIEEELFEDIDLGFKELPYNTTWNGVPLLVNTATGSVPVIIHLNGKKERLDDWWQQLWWAKNGWGRHLLRSGSRAPRGPLGVTTDPETGKPIAWYKGAYNSLRRENGGYWSSKGEWLYYKHLCGPHEKVLFEGRRVGVPERQEVGWKGPAEGKGKAAKGAAVGGGKKPKKGKGPKGQKSKAGEKVTKEPKGEVGEPETSTSGTEKEKEQSPDDHIEALPAPKVTEGKFSNGTVTATSNPKGDS</sequence>
<dbReference type="PANTHER" id="PTHR36587:SF2">
    <property type="entry name" value="EXPRESSION SITE-ASSOCIATED GENE 3 (ESAG3)-LIKE PROTEIN"/>
    <property type="match status" value="1"/>
</dbReference>
<dbReference type="PANTHER" id="PTHR36587">
    <property type="entry name" value="EXPRESSION SITE-ASSOCIATED GENE 3 (ESAG3)-LIKE PROTEIN"/>
    <property type="match status" value="1"/>
</dbReference>
<dbReference type="CDD" id="cd22997">
    <property type="entry name" value="GT_LH"/>
    <property type="match status" value="1"/>
</dbReference>
<feature type="compositionally biased region" description="Basic residues" evidence="1">
    <location>
        <begin position="564"/>
        <end position="576"/>
    </location>
</feature>
<dbReference type="Proteomes" id="UP001629113">
    <property type="component" value="Unassembled WGS sequence"/>
</dbReference>
<evidence type="ECO:0000313" key="3">
    <source>
        <dbReference type="EMBL" id="KAL3428415.1"/>
    </source>
</evidence>